<protein>
    <submittedName>
        <fullName evidence="1">Uncharacterized protein</fullName>
    </submittedName>
</protein>
<accession>A0A0A8ZBA4</accession>
<dbReference type="EMBL" id="GBRH01261809">
    <property type="protein sequence ID" value="JAD36086.1"/>
    <property type="molecule type" value="Transcribed_RNA"/>
</dbReference>
<sequence>MVHVVSLNYEVLIVCGVRLLCPPKVVV</sequence>
<reference evidence="1" key="1">
    <citation type="submission" date="2014-09" db="EMBL/GenBank/DDBJ databases">
        <authorList>
            <person name="Magalhaes I.L.F."/>
            <person name="Oliveira U."/>
            <person name="Santos F.R."/>
            <person name="Vidigal T.H.D.A."/>
            <person name="Brescovit A.D."/>
            <person name="Santos A.J."/>
        </authorList>
    </citation>
    <scope>NUCLEOTIDE SEQUENCE</scope>
    <source>
        <tissue evidence="1">Shoot tissue taken approximately 20 cm above the soil surface</tissue>
    </source>
</reference>
<name>A0A0A8ZBA4_ARUDO</name>
<proteinExistence type="predicted"/>
<reference evidence="1" key="2">
    <citation type="journal article" date="2015" name="Data Brief">
        <title>Shoot transcriptome of the giant reed, Arundo donax.</title>
        <authorList>
            <person name="Barrero R.A."/>
            <person name="Guerrero F.D."/>
            <person name="Moolhuijzen P."/>
            <person name="Goolsby J.A."/>
            <person name="Tidwell J."/>
            <person name="Bellgard S.E."/>
            <person name="Bellgard M.I."/>
        </authorList>
    </citation>
    <scope>NUCLEOTIDE SEQUENCE</scope>
    <source>
        <tissue evidence="1">Shoot tissue taken approximately 20 cm above the soil surface</tissue>
    </source>
</reference>
<evidence type="ECO:0000313" key="1">
    <source>
        <dbReference type="EMBL" id="JAD36086.1"/>
    </source>
</evidence>
<organism evidence="1">
    <name type="scientific">Arundo donax</name>
    <name type="common">Giant reed</name>
    <name type="synonym">Donax arundinaceus</name>
    <dbReference type="NCBI Taxonomy" id="35708"/>
    <lineage>
        <taxon>Eukaryota</taxon>
        <taxon>Viridiplantae</taxon>
        <taxon>Streptophyta</taxon>
        <taxon>Embryophyta</taxon>
        <taxon>Tracheophyta</taxon>
        <taxon>Spermatophyta</taxon>
        <taxon>Magnoliopsida</taxon>
        <taxon>Liliopsida</taxon>
        <taxon>Poales</taxon>
        <taxon>Poaceae</taxon>
        <taxon>PACMAD clade</taxon>
        <taxon>Arundinoideae</taxon>
        <taxon>Arundineae</taxon>
        <taxon>Arundo</taxon>
    </lineage>
</organism>
<dbReference type="AlphaFoldDB" id="A0A0A8ZBA4"/>